<keyword evidence="2" id="KW-1185">Reference proteome</keyword>
<dbReference type="PIRSF" id="PIRSF031796">
    <property type="entry name" value="UPC031796"/>
    <property type="match status" value="1"/>
</dbReference>
<organism evidence="1 2">
    <name type="scientific">Tardibacter chloracetimidivorans</name>
    <dbReference type="NCBI Taxonomy" id="1921510"/>
    <lineage>
        <taxon>Bacteria</taxon>
        <taxon>Pseudomonadati</taxon>
        <taxon>Pseudomonadota</taxon>
        <taxon>Alphaproteobacteria</taxon>
        <taxon>Sphingomonadales</taxon>
        <taxon>Sphingomonadaceae</taxon>
        <taxon>Tardibacter</taxon>
    </lineage>
</organism>
<gene>
    <name evidence="1" type="ORF">BSL82_12760</name>
</gene>
<name>A0A1L3ZWR3_9SPHN</name>
<dbReference type="Pfam" id="PF06319">
    <property type="entry name" value="MmcB-like"/>
    <property type="match status" value="1"/>
</dbReference>
<dbReference type="RefSeq" id="WP_072597854.1">
    <property type="nucleotide sequence ID" value="NZ_CP018221.1"/>
</dbReference>
<evidence type="ECO:0000313" key="1">
    <source>
        <dbReference type="EMBL" id="API60068.1"/>
    </source>
</evidence>
<dbReference type="KEGG" id="sphj:BSL82_12760"/>
<sequence>MNAAHRQDLSDAPLVAGDVARGVCRLLFHQDLMSMCEVPLGNGRRADVVALGPDGGVTLVEIKVSIADLRGDLKWPEYLDYCDRYFWAVPAGFRIDDLEQDCFLPARTGIIVADRYGAAIIREAAVNPLNASRRKTEQLRFARHAARRLLGVRDPGFEGLL</sequence>
<dbReference type="AlphaFoldDB" id="A0A1L3ZWR3"/>
<keyword evidence="1" id="KW-0648">Protein biosynthesis</keyword>
<dbReference type="EMBL" id="CP018221">
    <property type="protein sequence ID" value="API60068.1"/>
    <property type="molecule type" value="Genomic_DNA"/>
</dbReference>
<accession>A0A1L3ZWR3</accession>
<dbReference type="STRING" id="1921510.BSL82_12760"/>
<dbReference type="Proteomes" id="UP000182063">
    <property type="component" value="Chromosome"/>
</dbReference>
<proteinExistence type="predicted"/>
<dbReference type="GO" id="GO:0003746">
    <property type="term" value="F:translation elongation factor activity"/>
    <property type="evidence" value="ECO:0007669"/>
    <property type="project" value="UniProtKB-KW"/>
</dbReference>
<keyword evidence="1" id="KW-0251">Elongation factor</keyword>
<protein>
    <submittedName>
        <fullName evidence="1">Transcription elongation factor</fullName>
    </submittedName>
</protein>
<evidence type="ECO:0000313" key="2">
    <source>
        <dbReference type="Proteomes" id="UP000182063"/>
    </source>
</evidence>
<dbReference type="InterPro" id="IPR009394">
    <property type="entry name" value="MmcB-like"/>
</dbReference>
<reference evidence="2" key="1">
    <citation type="submission" date="2016-11" db="EMBL/GenBank/DDBJ databases">
        <title>Complete Genome Sequence of alachlor-degrading Sphingomonas sp. strain JJ-A5.</title>
        <authorList>
            <person name="Lee H."/>
            <person name="Ka J.-O."/>
        </authorList>
    </citation>
    <scope>NUCLEOTIDE SEQUENCE [LARGE SCALE GENOMIC DNA]</scope>
    <source>
        <strain evidence="2">JJ-A5</strain>
    </source>
</reference>